<dbReference type="InterPro" id="IPR000922">
    <property type="entry name" value="Lectin_gal-bd_dom"/>
</dbReference>
<dbReference type="InterPro" id="IPR003609">
    <property type="entry name" value="Pan_app"/>
</dbReference>
<dbReference type="PANTHER" id="PTHR46780">
    <property type="entry name" value="PROTEIN EVA-1"/>
    <property type="match status" value="1"/>
</dbReference>
<feature type="chain" id="PRO_5029830189" evidence="1">
    <location>
        <begin position="21"/>
        <end position="893"/>
    </location>
</feature>
<keyword evidence="5" id="KW-1185">Reference proteome</keyword>
<sequence length="893" mass="101246">MWKHVIVSILFLTKLDIAVSDIGLICEHGNLNIACPDGKILRIVSAKYGRDKGDTKTCPNGSIGRFASRISSTNCEASTSFAKTIEICDDIQKCSIPAKNNLFGDPCRGILKYLRVDSNCVSANVPGYTLYNFKDYPNFDISHIGKSNRNACRDLCEKRYGCAGFVINSKTRACFLKKQAIASGSNFIQRINGDLYIRTTGPNVVSGYTMYVGKDYPGFDIKKFENISYKACSTFCDANSLCKAFEYHKTKAFCYLKREGRASGPNFKSHPLGIFFLKLDKLEGYDGYTGKDYPGFDIREYKDSNLKECAVYCNKQDNCVAFAFLKHSKSCYIKHKAEPSGENFKITERVDIYFKKNNENIKGYKRYRSKDYPGYDLKRYLNSNPIDCAKYCNETFGCFGTVFLLTQNICHLKSKMETSGPNFKDLKITDLYFRIQEPNSKRTILNCPSLFSNAQTVPGTIERRLCAVIEAKASIKGYKRYPSKDYPEYDIKRYLNSNPIDCAKYCDKTIGCFGTVFLLTQNICHLKSKIEISGPNFKDLKTTDLYLRNDKPNLNCKGYKRYPLKDYPGFDLKRYFKSNPIDCAKYCDKTIGCSGTVFLYTLNICHLKSKIETSSPNFKDLGITDVYLRIDGPSSIDEKFVCEHKSMTLSCPTGTGIFIFTAKYGRDKDDLSSCAKISKSLSNNCVSGLSKSKSIELCHGKQNCQIEATNSVFTDPCKGIVKNLRVQYKCINFKFKGYTHYPFKDYPGFDIKRINNVANSECIATCDKTKDCIGVLYHLTGEYCYLKHVSKASGPNFKHHPNSDLYIRSRPTSALDMYVKYPLKKYPGFDIKRLKNANPILCSETCDSNTRCVGFVYHPEKRVCYIKFEAKTSGLNYKTSARSDFYIKIGHNA</sequence>
<reference evidence="4 5" key="1">
    <citation type="submission" date="2020-08" db="EMBL/GenBank/DDBJ databases">
        <authorList>
            <person name="Hejnol A."/>
        </authorList>
    </citation>
    <scope>NUCLEOTIDE SEQUENCE [LARGE SCALE GENOMIC DNA]</scope>
</reference>
<evidence type="ECO:0000259" key="2">
    <source>
        <dbReference type="PROSITE" id="PS50228"/>
    </source>
</evidence>
<dbReference type="OrthoDB" id="6120134at2759"/>
<feature type="domain" description="Apple" evidence="3">
    <location>
        <begin position="279"/>
        <end position="357"/>
    </location>
</feature>
<dbReference type="CDD" id="cd22827">
    <property type="entry name" value="Gal_Rha_Lectin_SUL-I-like"/>
    <property type="match status" value="1"/>
</dbReference>
<evidence type="ECO:0000313" key="4">
    <source>
        <dbReference type="EMBL" id="CAD5126455.1"/>
    </source>
</evidence>
<accession>A0A7I8WE91</accession>
<proteinExistence type="predicted"/>
<dbReference type="PROSITE" id="PS50948">
    <property type="entry name" value="PAN"/>
    <property type="match status" value="4"/>
</dbReference>
<feature type="domain" description="SUEL-type lectin" evidence="2">
    <location>
        <begin position="641"/>
        <end position="731"/>
    </location>
</feature>
<dbReference type="EMBL" id="CAJFCJ010000049">
    <property type="protein sequence ID" value="CAD5126455.1"/>
    <property type="molecule type" value="Genomic_DNA"/>
</dbReference>
<dbReference type="Proteomes" id="UP000549394">
    <property type="component" value="Unassembled WGS sequence"/>
</dbReference>
<dbReference type="AlphaFoldDB" id="A0A7I8WE91"/>
<feature type="signal peptide" evidence="1">
    <location>
        <begin position="1"/>
        <end position="20"/>
    </location>
</feature>
<dbReference type="SUPFAM" id="SSF57414">
    <property type="entry name" value="Hairpin loop containing domain-like"/>
    <property type="match status" value="1"/>
</dbReference>
<name>A0A7I8WE91_9ANNE</name>
<evidence type="ECO:0000256" key="1">
    <source>
        <dbReference type="SAM" id="SignalP"/>
    </source>
</evidence>
<keyword evidence="1" id="KW-0732">Signal</keyword>
<dbReference type="InterPro" id="IPR043159">
    <property type="entry name" value="Lectin_gal-bd_sf"/>
</dbReference>
<dbReference type="PROSITE" id="PS50228">
    <property type="entry name" value="SUEL_LECTIN"/>
    <property type="match status" value="2"/>
</dbReference>
<dbReference type="Pfam" id="PF14295">
    <property type="entry name" value="PAN_4"/>
    <property type="match status" value="5"/>
</dbReference>
<dbReference type="Gene3D" id="3.50.4.10">
    <property type="entry name" value="Hepatocyte Growth Factor"/>
    <property type="match status" value="5"/>
</dbReference>
<evidence type="ECO:0000259" key="3">
    <source>
        <dbReference type="PROSITE" id="PS50948"/>
    </source>
</evidence>
<organism evidence="4 5">
    <name type="scientific">Dimorphilus gyrociliatus</name>
    <dbReference type="NCBI Taxonomy" id="2664684"/>
    <lineage>
        <taxon>Eukaryota</taxon>
        <taxon>Metazoa</taxon>
        <taxon>Spiralia</taxon>
        <taxon>Lophotrochozoa</taxon>
        <taxon>Annelida</taxon>
        <taxon>Polychaeta</taxon>
        <taxon>Polychaeta incertae sedis</taxon>
        <taxon>Dinophilidae</taxon>
        <taxon>Dimorphilus</taxon>
    </lineage>
</organism>
<dbReference type="Gene3D" id="2.60.120.740">
    <property type="match status" value="2"/>
</dbReference>
<feature type="domain" description="Apple" evidence="3">
    <location>
        <begin position="730"/>
        <end position="810"/>
    </location>
</feature>
<dbReference type="SMART" id="SM00473">
    <property type="entry name" value="PAN_AP"/>
    <property type="match status" value="8"/>
</dbReference>
<gene>
    <name evidence="4" type="ORF">DGYR_LOCUS13698</name>
</gene>
<feature type="domain" description="Apple" evidence="3">
    <location>
        <begin position="120"/>
        <end position="200"/>
    </location>
</feature>
<dbReference type="Pfam" id="PF00024">
    <property type="entry name" value="PAN_1"/>
    <property type="match status" value="3"/>
</dbReference>
<evidence type="ECO:0000313" key="5">
    <source>
        <dbReference type="Proteomes" id="UP000549394"/>
    </source>
</evidence>
<dbReference type="Pfam" id="PF02140">
    <property type="entry name" value="SUEL_Lectin"/>
    <property type="match status" value="2"/>
</dbReference>
<feature type="domain" description="Apple" evidence="3">
    <location>
        <begin position="813"/>
        <end position="890"/>
    </location>
</feature>
<comment type="caution">
    <text evidence="4">The sequence shown here is derived from an EMBL/GenBank/DDBJ whole genome shotgun (WGS) entry which is preliminary data.</text>
</comment>
<dbReference type="GO" id="GO:0030246">
    <property type="term" value="F:carbohydrate binding"/>
    <property type="evidence" value="ECO:0007669"/>
    <property type="project" value="InterPro"/>
</dbReference>
<feature type="domain" description="SUEL-type lectin" evidence="2">
    <location>
        <begin position="25"/>
        <end position="121"/>
    </location>
</feature>
<protein>
    <submittedName>
        <fullName evidence="4">DgyrCDS14582</fullName>
    </submittedName>
</protein>